<comment type="cofactor">
    <cofactor evidence="1">
        <name>Mg(2+)</name>
        <dbReference type="ChEBI" id="CHEBI:18420"/>
    </cofactor>
</comment>
<dbReference type="EC" id="3.1.3.3" evidence="4"/>
<keyword evidence="13" id="KW-1185">Reference proteome</keyword>
<dbReference type="OrthoDB" id="27226at2759"/>
<dbReference type="PANTHER" id="PTHR43344">
    <property type="entry name" value="PHOSPHOSERINE PHOSPHATASE"/>
    <property type="match status" value="1"/>
</dbReference>
<dbReference type="AlphaFoldDB" id="A0A1Y1V944"/>
<dbReference type="InterPro" id="IPR050582">
    <property type="entry name" value="HAD-like_SerB"/>
</dbReference>
<organism evidence="12 13">
    <name type="scientific">Piromyces finnis</name>
    <dbReference type="NCBI Taxonomy" id="1754191"/>
    <lineage>
        <taxon>Eukaryota</taxon>
        <taxon>Fungi</taxon>
        <taxon>Fungi incertae sedis</taxon>
        <taxon>Chytridiomycota</taxon>
        <taxon>Chytridiomycota incertae sedis</taxon>
        <taxon>Neocallimastigomycetes</taxon>
        <taxon>Neocallimastigales</taxon>
        <taxon>Neocallimastigaceae</taxon>
        <taxon>Piromyces</taxon>
    </lineage>
</organism>
<dbReference type="FunFam" id="3.40.50.1000:FF:000143">
    <property type="entry name" value="Phosphoserine phosphatase serb"/>
    <property type="match status" value="1"/>
</dbReference>
<dbReference type="SFLD" id="SFLDF00029">
    <property type="entry name" value="phosphoserine_phosphatase"/>
    <property type="match status" value="1"/>
</dbReference>
<dbReference type="GO" id="GO:0000287">
    <property type="term" value="F:magnesium ion binding"/>
    <property type="evidence" value="ECO:0007669"/>
    <property type="project" value="TreeGrafter"/>
</dbReference>
<reference evidence="12 13" key="1">
    <citation type="submission" date="2016-08" db="EMBL/GenBank/DDBJ databases">
        <title>Genomes of anaerobic fungi encode conserved fungal cellulosomes for biomass hydrolysis.</title>
        <authorList>
            <consortium name="DOE Joint Genome Institute"/>
            <person name="Haitjema C.H."/>
            <person name="Gilmore S.P."/>
            <person name="Henske J.K."/>
            <person name="Solomon K.V."/>
            <person name="De Groot R."/>
            <person name="Kuo A."/>
            <person name="Mondo S.J."/>
            <person name="Salamov A.A."/>
            <person name="Labutti K."/>
            <person name="Zhao Z."/>
            <person name="Chiniquy J."/>
            <person name="Barry K."/>
            <person name="Brewer H.M."/>
            <person name="Purvine S.O."/>
            <person name="Wright A.T."/>
            <person name="Boxma B."/>
            <person name="Van Alen T."/>
            <person name="Hackstein J.H."/>
            <person name="Baker S.E."/>
            <person name="Grigoriev I.V."/>
            <person name="O'Malley M.A."/>
        </authorList>
    </citation>
    <scope>NUCLEOTIDE SEQUENCE [LARGE SCALE GENOMIC DNA]</scope>
    <source>
        <strain evidence="13">finn</strain>
    </source>
</reference>
<dbReference type="UniPathway" id="UPA00135">
    <property type="reaction ID" value="UER00198"/>
</dbReference>
<sequence length="263" mass="28952">MDVFLSIPVEVEIDDLKKQIFDLTTNYKTDIALQVDDVYRKNKRLIVFDMDSTLIQQEVIDEIARHAGVVKEVSAITASAMNGELNFQESLAKRVALLKGLSTDIFDEIKKVITFTPGAHNLCRALKNLGYKLAVCSGGFVPLANYIKNELGLDFAYANNLAISEDGKQLEGKTYGPIVDGSRKAELLGAISQLEHIIPEQTIAVGDGANDLLMMSKAGLGVAFNAKPRVQEQAPTRINQPSLENVLYLLGYTDEEITTILKY</sequence>
<dbReference type="GO" id="GO:0005737">
    <property type="term" value="C:cytoplasm"/>
    <property type="evidence" value="ECO:0007669"/>
    <property type="project" value="TreeGrafter"/>
</dbReference>
<keyword evidence="5" id="KW-0028">Amino-acid biosynthesis</keyword>
<dbReference type="GO" id="GO:0036424">
    <property type="term" value="F:L-phosphoserine phosphatase activity"/>
    <property type="evidence" value="ECO:0007669"/>
    <property type="project" value="InterPro"/>
</dbReference>
<dbReference type="InterPro" id="IPR004469">
    <property type="entry name" value="PSP"/>
</dbReference>
<dbReference type="Pfam" id="PF00702">
    <property type="entry name" value="Hydrolase"/>
    <property type="match status" value="1"/>
</dbReference>
<evidence type="ECO:0000256" key="6">
    <source>
        <dbReference type="ARBA" id="ARBA00022723"/>
    </source>
</evidence>
<evidence type="ECO:0000256" key="4">
    <source>
        <dbReference type="ARBA" id="ARBA00012640"/>
    </source>
</evidence>
<evidence type="ECO:0000256" key="1">
    <source>
        <dbReference type="ARBA" id="ARBA00001946"/>
    </source>
</evidence>
<keyword evidence="9" id="KW-0718">Serine biosynthesis</keyword>
<dbReference type="InterPro" id="IPR036412">
    <property type="entry name" value="HAD-like_sf"/>
</dbReference>
<comment type="similarity">
    <text evidence="3">Belongs to the HAD-like hydrolase superfamily. SerB family.</text>
</comment>
<dbReference type="SFLD" id="SFLDG01137">
    <property type="entry name" value="C1.6.1:_Phosphoserine_Phosphat"/>
    <property type="match status" value="1"/>
</dbReference>
<dbReference type="PANTHER" id="PTHR43344:SF2">
    <property type="entry name" value="PHOSPHOSERINE PHOSPHATASE"/>
    <property type="match status" value="1"/>
</dbReference>
<feature type="active site" description="Proton donor" evidence="11">
    <location>
        <position position="51"/>
    </location>
</feature>
<evidence type="ECO:0000256" key="7">
    <source>
        <dbReference type="ARBA" id="ARBA00022801"/>
    </source>
</evidence>
<evidence type="ECO:0000256" key="2">
    <source>
        <dbReference type="ARBA" id="ARBA00005135"/>
    </source>
</evidence>
<proteinExistence type="inferred from homology"/>
<dbReference type="NCBIfam" id="TIGR01488">
    <property type="entry name" value="HAD-SF-IB"/>
    <property type="match status" value="1"/>
</dbReference>
<keyword evidence="8" id="KW-0460">Magnesium</keyword>
<evidence type="ECO:0000256" key="9">
    <source>
        <dbReference type="ARBA" id="ARBA00023299"/>
    </source>
</evidence>
<comment type="caution">
    <text evidence="12">The sequence shown here is derived from an EMBL/GenBank/DDBJ whole genome shotgun (WGS) entry which is preliminary data.</text>
</comment>
<evidence type="ECO:0000256" key="11">
    <source>
        <dbReference type="PIRSR" id="PIRSR604469-1"/>
    </source>
</evidence>
<evidence type="ECO:0000313" key="12">
    <source>
        <dbReference type="EMBL" id="ORX49703.1"/>
    </source>
</evidence>
<dbReference type="EMBL" id="MCFH01000023">
    <property type="protein sequence ID" value="ORX49703.1"/>
    <property type="molecule type" value="Genomic_DNA"/>
</dbReference>
<keyword evidence="7" id="KW-0378">Hydrolase</keyword>
<dbReference type="InterPro" id="IPR023214">
    <property type="entry name" value="HAD_sf"/>
</dbReference>
<comment type="pathway">
    <text evidence="2">Amino-acid biosynthesis; L-serine biosynthesis; L-serine from 3-phospho-D-glycerate: step 3/3.</text>
</comment>
<reference evidence="12 13" key="2">
    <citation type="submission" date="2016-08" db="EMBL/GenBank/DDBJ databases">
        <title>Pervasive Adenine N6-methylation of Active Genes in Fungi.</title>
        <authorList>
            <consortium name="DOE Joint Genome Institute"/>
            <person name="Mondo S.J."/>
            <person name="Dannebaum R.O."/>
            <person name="Kuo R.C."/>
            <person name="Labutti K."/>
            <person name="Haridas S."/>
            <person name="Kuo A."/>
            <person name="Salamov A."/>
            <person name="Ahrendt S.R."/>
            <person name="Lipzen A."/>
            <person name="Sullivan W."/>
            <person name="Andreopoulos W.B."/>
            <person name="Clum A."/>
            <person name="Lindquist E."/>
            <person name="Daum C."/>
            <person name="Ramamoorthy G.K."/>
            <person name="Gryganskyi A."/>
            <person name="Culley D."/>
            <person name="Magnuson J.K."/>
            <person name="James T.Y."/>
            <person name="O'Malley M.A."/>
            <person name="Stajich J.E."/>
            <person name="Spatafora J.W."/>
            <person name="Visel A."/>
            <person name="Grigoriev I.V."/>
        </authorList>
    </citation>
    <scope>NUCLEOTIDE SEQUENCE [LARGE SCALE GENOMIC DNA]</scope>
    <source>
        <strain evidence="13">finn</strain>
    </source>
</reference>
<protein>
    <recommendedName>
        <fullName evidence="4">phosphoserine phosphatase</fullName>
        <ecNumber evidence="4">3.1.3.3</ecNumber>
    </recommendedName>
    <alternativeName>
        <fullName evidence="10">O-phosphoserine phosphohydrolase</fullName>
    </alternativeName>
</protein>
<gene>
    <name evidence="12" type="ORF">BCR36DRAFT_291412</name>
</gene>
<evidence type="ECO:0000313" key="13">
    <source>
        <dbReference type="Proteomes" id="UP000193719"/>
    </source>
</evidence>
<name>A0A1Y1V944_9FUNG</name>
<dbReference type="NCBIfam" id="TIGR00338">
    <property type="entry name" value="serB"/>
    <property type="match status" value="1"/>
</dbReference>
<dbReference type="GO" id="GO:0006564">
    <property type="term" value="P:L-serine biosynthetic process"/>
    <property type="evidence" value="ECO:0007669"/>
    <property type="project" value="UniProtKB-KW"/>
</dbReference>
<feature type="active site" description="Nucleophile" evidence="11">
    <location>
        <position position="49"/>
    </location>
</feature>
<dbReference type="CDD" id="cd07500">
    <property type="entry name" value="HAD_PSP"/>
    <property type="match status" value="1"/>
</dbReference>
<evidence type="ECO:0000256" key="5">
    <source>
        <dbReference type="ARBA" id="ARBA00022605"/>
    </source>
</evidence>
<dbReference type="Proteomes" id="UP000193719">
    <property type="component" value="Unassembled WGS sequence"/>
</dbReference>
<dbReference type="SUPFAM" id="SSF56784">
    <property type="entry name" value="HAD-like"/>
    <property type="match status" value="1"/>
</dbReference>
<evidence type="ECO:0000256" key="3">
    <source>
        <dbReference type="ARBA" id="ARBA00009184"/>
    </source>
</evidence>
<dbReference type="SFLD" id="SFLDS00003">
    <property type="entry name" value="Haloacid_Dehalogenase"/>
    <property type="match status" value="1"/>
</dbReference>
<accession>A0A1Y1V944</accession>
<evidence type="ECO:0000256" key="10">
    <source>
        <dbReference type="ARBA" id="ARBA00031693"/>
    </source>
</evidence>
<dbReference type="Gene3D" id="3.40.50.1000">
    <property type="entry name" value="HAD superfamily/HAD-like"/>
    <property type="match status" value="1"/>
</dbReference>
<dbReference type="STRING" id="1754191.A0A1Y1V944"/>
<evidence type="ECO:0000256" key="8">
    <source>
        <dbReference type="ARBA" id="ARBA00022842"/>
    </source>
</evidence>
<keyword evidence="6" id="KW-0479">Metal-binding</keyword>
<dbReference type="SFLD" id="SFLDG01136">
    <property type="entry name" value="C1.6:_Phosphoserine_Phosphatas"/>
    <property type="match status" value="1"/>
</dbReference>